<keyword evidence="3" id="KW-1185">Reference proteome</keyword>
<evidence type="ECO:0000256" key="1">
    <source>
        <dbReference type="SAM" id="Phobius"/>
    </source>
</evidence>
<feature type="transmembrane region" description="Helical" evidence="1">
    <location>
        <begin position="21"/>
        <end position="45"/>
    </location>
</feature>
<name>A0A8C8DT96_9TELE</name>
<dbReference type="Proteomes" id="UP000694383">
    <property type="component" value="Unplaced"/>
</dbReference>
<reference evidence="2" key="2">
    <citation type="submission" date="2025-09" db="UniProtKB">
        <authorList>
            <consortium name="Ensembl"/>
        </authorList>
    </citation>
    <scope>IDENTIFICATION</scope>
</reference>
<keyword evidence="1" id="KW-0472">Membrane</keyword>
<dbReference type="Ensembl" id="ENSOSIT00000029454.1">
    <property type="protein sequence ID" value="ENSOSIP00000027944.1"/>
    <property type="gene ID" value="ENSOSIG00000014587.1"/>
</dbReference>
<organism evidence="2 3">
    <name type="scientific">Oryzias sinensis</name>
    <name type="common">Chinese medaka</name>
    <dbReference type="NCBI Taxonomy" id="183150"/>
    <lineage>
        <taxon>Eukaryota</taxon>
        <taxon>Metazoa</taxon>
        <taxon>Chordata</taxon>
        <taxon>Craniata</taxon>
        <taxon>Vertebrata</taxon>
        <taxon>Euteleostomi</taxon>
        <taxon>Actinopterygii</taxon>
        <taxon>Neopterygii</taxon>
        <taxon>Teleostei</taxon>
        <taxon>Neoteleostei</taxon>
        <taxon>Acanthomorphata</taxon>
        <taxon>Ovalentaria</taxon>
        <taxon>Atherinomorphae</taxon>
        <taxon>Beloniformes</taxon>
        <taxon>Adrianichthyidae</taxon>
        <taxon>Oryziinae</taxon>
        <taxon>Oryzias</taxon>
    </lineage>
</organism>
<dbReference type="AlphaFoldDB" id="A0A8C8DT96"/>
<evidence type="ECO:0000313" key="3">
    <source>
        <dbReference type="Proteomes" id="UP000694383"/>
    </source>
</evidence>
<proteinExistence type="predicted"/>
<accession>A0A8C8DT96</accession>
<sequence>DDVQLENIKNNISKQQKRKTTFFLLFVVLIGELKGYFVISCFLSADEDGTRMLEFHFT</sequence>
<keyword evidence="1" id="KW-0812">Transmembrane</keyword>
<evidence type="ECO:0000313" key="2">
    <source>
        <dbReference type="Ensembl" id="ENSOSIP00000027944.1"/>
    </source>
</evidence>
<reference evidence="2" key="1">
    <citation type="submission" date="2025-08" db="UniProtKB">
        <authorList>
            <consortium name="Ensembl"/>
        </authorList>
    </citation>
    <scope>IDENTIFICATION</scope>
</reference>
<keyword evidence="1" id="KW-1133">Transmembrane helix</keyword>
<protein>
    <submittedName>
        <fullName evidence="2">Uncharacterized protein</fullName>
    </submittedName>
</protein>